<protein>
    <submittedName>
        <fullName evidence="2">ADP-ribosylglycohydrolase</fullName>
    </submittedName>
</protein>
<dbReference type="InterPro" id="IPR036465">
    <property type="entry name" value="vWFA_dom_sf"/>
</dbReference>
<feature type="binding site" evidence="1">
    <location>
        <position position="130"/>
    </location>
    <ligand>
        <name>Mg(2+)</name>
        <dbReference type="ChEBI" id="CHEBI:18420"/>
        <label>1</label>
    </ligand>
</feature>
<dbReference type="InterPro" id="IPR036705">
    <property type="entry name" value="Ribosyl_crysJ1_sf"/>
</dbReference>
<dbReference type="Pfam" id="PF03747">
    <property type="entry name" value="ADP_ribosyl_GH"/>
    <property type="match status" value="1"/>
</dbReference>
<reference evidence="2 3" key="1">
    <citation type="submission" date="2019-07" db="EMBL/GenBank/DDBJ databases">
        <authorList>
            <person name="Hibberd C M."/>
            <person name="Gehrig L. J."/>
            <person name="Chang H.-W."/>
            <person name="Venkatesh S."/>
        </authorList>
    </citation>
    <scope>NUCLEOTIDE SEQUENCE [LARGE SCALE GENOMIC DNA]</scope>
    <source>
        <strain evidence="2">Faecalibacterium_prausnitzii_JG_BgPS064</strain>
    </source>
</reference>
<evidence type="ECO:0000256" key="1">
    <source>
        <dbReference type="PIRSR" id="PIRSR605502-1"/>
    </source>
</evidence>
<dbReference type="GO" id="GO:0046872">
    <property type="term" value="F:metal ion binding"/>
    <property type="evidence" value="ECO:0007669"/>
    <property type="project" value="UniProtKB-KW"/>
</dbReference>
<accession>A0A564TCV5</accession>
<dbReference type="AlphaFoldDB" id="A0A564TCV5"/>
<keyword evidence="1" id="KW-0479">Metal-binding</keyword>
<proteinExistence type="predicted"/>
<comment type="cofactor">
    <cofactor evidence="1">
        <name>Mg(2+)</name>
        <dbReference type="ChEBI" id="CHEBI:18420"/>
    </cofactor>
    <text evidence="1">Binds 2 magnesium ions per subunit.</text>
</comment>
<feature type="binding site" evidence="1">
    <location>
        <position position="129"/>
    </location>
    <ligand>
        <name>Mg(2+)</name>
        <dbReference type="ChEBI" id="CHEBI:18420"/>
        <label>1</label>
    </ligand>
</feature>
<dbReference type="EMBL" id="CABHMY010000092">
    <property type="protein sequence ID" value="VUX04914.1"/>
    <property type="molecule type" value="Genomic_DNA"/>
</dbReference>
<feature type="binding site" evidence="1">
    <location>
        <position position="127"/>
    </location>
    <ligand>
        <name>Mg(2+)</name>
        <dbReference type="ChEBI" id="CHEBI:18420"/>
        <label>1</label>
    </ligand>
</feature>
<dbReference type="SUPFAM" id="SSF53300">
    <property type="entry name" value="vWA-like"/>
    <property type="match status" value="1"/>
</dbReference>
<keyword evidence="2" id="KW-0378">Hydrolase</keyword>
<dbReference type="GO" id="GO:0016787">
    <property type="term" value="F:hydrolase activity"/>
    <property type="evidence" value="ECO:0007669"/>
    <property type="project" value="UniProtKB-KW"/>
</dbReference>
<evidence type="ECO:0000313" key="2">
    <source>
        <dbReference type="EMBL" id="VUX04914.1"/>
    </source>
</evidence>
<keyword evidence="3" id="KW-1185">Reference proteome</keyword>
<keyword evidence="1" id="KW-0460">Magnesium</keyword>
<name>A0A564TCV5_9FIRM</name>
<sequence length="167" mass="18735">MKRNLTELVFILDRSGSMGGLEQDTIGGFNAMLTRQKEQEGEANVTTILFDHEVQLLHDRFPLKAVAPLTEKDYYVRGCTALLDAIGYGVEKMANIQRHLPEDERAEKVIFVIFEDALRNAVSLGGDSDTLACITGGIAEAFYGMPQELRDETLKHPRKVRGWRPAR</sequence>
<dbReference type="Proteomes" id="UP000406184">
    <property type="component" value="Unassembled WGS sequence"/>
</dbReference>
<dbReference type="RefSeq" id="WP_187357365.1">
    <property type="nucleotide sequence ID" value="NZ_CABHMY010000092.1"/>
</dbReference>
<evidence type="ECO:0000313" key="3">
    <source>
        <dbReference type="Proteomes" id="UP000406184"/>
    </source>
</evidence>
<organism evidence="2 3">
    <name type="scientific">Faecalibacterium prausnitzii</name>
    <dbReference type="NCBI Taxonomy" id="853"/>
    <lineage>
        <taxon>Bacteria</taxon>
        <taxon>Bacillati</taxon>
        <taxon>Bacillota</taxon>
        <taxon>Clostridia</taxon>
        <taxon>Eubacteriales</taxon>
        <taxon>Oscillospiraceae</taxon>
        <taxon>Faecalibacterium</taxon>
    </lineage>
</organism>
<dbReference type="Gene3D" id="1.10.4080.10">
    <property type="entry name" value="ADP-ribosylation/Crystallin J1"/>
    <property type="match status" value="1"/>
</dbReference>
<dbReference type="InterPro" id="IPR005502">
    <property type="entry name" value="Ribosyl_crysJ1"/>
</dbReference>
<dbReference type="SUPFAM" id="SSF101478">
    <property type="entry name" value="ADP-ribosylglycohydrolase"/>
    <property type="match status" value="1"/>
</dbReference>
<gene>
    <name evidence="2" type="ORF">FPPS064S07_02641</name>
</gene>